<evidence type="ECO:0008006" key="7">
    <source>
        <dbReference type="Google" id="ProtNLM"/>
    </source>
</evidence>
<organism evidence="5 6">
    <name type="scientific">Dentipellis fragilis</name>
    <dbReference type="NCBI Taxonomy" id="205917"/>
    <lineage>
        <taxon>Eukaryota</taxon>
        <taxon>Fungi</taxon>
        <taxon>Dikarya</taxon>
        <taxon>Basidiomycota</taxon>
        <taxon>Agaricomycotina</taxon>
        <taxon>Agaricomycetes</taxon>
        <taxon>Russulales</taxon>
        <taxon>Hericiaceae</taxon>
        <taxon>Dentipellis</taxon>
    </lineage>
</organism>
<evidence type="ECO:0000256" key="1">
    <source>
        <dbReference type="SAM" id="MobiDB-lite"/>
    </source>
</evidence>
<sequence length="2036" mass="226376">MPPRVGNDTEPPKKRAKLDVSSRASHKFSSAGEIRGSLQNQSPESLSEVLTSLRNQFTIRASEGPISPQDERLALAKSWMEVAPGAQELFEIWEGTSQRQSSLHALVVSVLASLLNILSTQFTFQAYGQVILKILLSTKWMNQLNSYLGGSHNDLIMSTLKLLNAMSAFAGGRERKAVFEAFAWETKSLPKVLSMRRKGKNNNSANMLSIPDIRTLYILFILSFVDTTTPSNIKAAFLEQRKDVLMSIFKGLIQDPYTVARKILETCWAGIWSDPKVKRTLKSERVQRSDNFAGEIIRLYERSFPEGEDSEQIPADLIHHFLLAICTRPGVGICFKDRGWYPRETDEDSATVAEEVDVRQSRSGRIYNKILANILRGLKVNEDARQQELALKILASCPELVAGYWSAAALTLEPRLSSKWIANVSFFGTVLSLPIPEASFLLPNSSLYQPTPPPLSTVLENVLPSVNTKVHFSRGLQSTSHLVQHCSALALAKCLMKYAAVLEFFGKVETALEENEGGQWNKRRQELEREVRRRVPDFQVVVALSQNIIGENPAAKTNVTASALVAPNHTQAALLAESSTRLLWLYHRCLPQLVAEARFDVGKLLQNFMDNSGNAESDTADAVAGLHTLRQLHILRLLRESDQFSWSSKTATFRRKTTAIRNETEALLKRVLSESVLFQHDANEVYLWLSAVRSLRRPTQNEAPDGALLTDEGNAVITFLDDCIQRCLKTPYRYIEELQALVPEEDVAVQESENLPSPVIMTLLEQLNAKIAGRLLSASDALAVASFVRRLLVKLAGKQLDLRFLRACADRFTAAVAKEKLFEDYHVMSAAILHEAAIADASLRRLGGLDVAPPTHTVEESAVKAFILQVVELTLPEEPLERRTAASELVDWVRLADAHLEVDDVLRLLAVLDRFDKPTVEQFMIYLDPREGLLSDPKLVAARPTLYSDVSFDYLFVHCSTEQLADPTLREVLANSVCTGKRSVLQSTAAVNLLAHRLASPSTSPSSKRDILSLAAEIIHSASLEITAPDLARLKEHVFSLPAVKELCSSSTLQSAELEGLESLLRASVDPTNAEERKIVAEFASHWAASAKFCIDSGETEKADRVVYWVRYMELTELLDLFDHITAAQSMADQNLQELVSAILDAIEQHVDVSDIGDALRPRLPSILAFCAVYPNLPTLQNLAKLAVDACLPLCLDGVPPAVAFADSPAVSYFAVQARRRWSQRLDAGAGLDTTAFLSQSPWSSHTLSIVKGLVYLSAEARRACGRYLTSSAAAAHDVSDLAPLLHSFLDAIQFDDDPPCDFGHDVWDKLFSNLIRDVLERDASNRHRSLCGDCVVGLIRHCMSKRTHLLTLITHAVQKLSLDLVTEEILVIGRRLLEFEEARTTAEVILDHGLQWAARHFSGEDTDGSEVVHALGDLAKAVSKPKTHLVETIVVAVVHGRLSDVSALSLVNDLVPMTSLKPLVVNRHLQGIVQHGHFFKFAAVSSPARDSIVSLLHTLFHQHPSNTCQPSHIQPLIQVYTGSLSISDRKILSIFQLFEDTRKTSVASLLGQWSLSPGVPSADAREAVQSLDTNQVFRSCMAFPWRRTTEGLNEDATIPGLDSQLYDPVFVALLTAQMLADCPPSSALEWVQFFRTNVVSLLLRSLSSKDDMLRDISLTLIVSIQNLLENADMQEKPHVLYMLHLVKNALSEMPHDDAAPRLPSYTTLLLAHALRAVFYPSNFIYPLTARFLLQRPELDISDIPMLYGMLYSSSDDWKKERGWILKFMSDAMLGAGAAEWKIFKRRHTWDLLASIWQSAATDRVLRNGVLEVLVNITSSRRMTTALILKSALLTWIEMVIPSSSEQEHTAWLKILENILVTVDATRMESSIGGQWRAAIGRCLQLLMDSTASLPPACLSLISRVILRLSLLPGSPIPNLARLLSKTAALLSRFEDGVLSPPYRIRRDSTPLPGSLHNSYTLNRDDEADPVQAWGEAVEAVWRVTMTLDSKVSTWDELTPRMLLWRSLTGEDNRLGEWTRKEVVYNLEDRTEAMEL</sequence>
<dbReference type="OrthoDB" id="72892at2759"/>
<dbReference type="Proteomes" id="UP000298327">
    <property type="component" value="Unassembled WGS sequence"/>
</dbReference>
<dbReference type="Pfam" id="PF26140">
    <property type="entry name" value="HEAT_URB1"/>
    <property type="match status" value="1"/>
</dbReference>
<feature type="domain" description="URB1 N-terminal" evidence="2">
    <location>
        <begin position="87"/>
        <end position="423"/>
    </location>
</feature>
<dbReference type="SUPFAM" id="SSF48371">
    <property type="entry name" value="ARM repeat"/>
    <property type="match status" value="1"/>
</dbReference>
<dbReference type="InterPro" id="IPR016024">
    <property type="entry name" value="ARM-type_fold"/>
</dbReference>
<accession>A0A4Y9Y9Q0</accession>
<name>A0A4Y9Y9Q0_9AGAM</name>
<comment type="caution">
    <text evidence="5">The sequence shown here is derived from an EMBL/GenBank/DDBJ whole genome shotgun (WGS) entry which is preliminary data.</text>
</comment>
<dbReference type="InterPro" id="IPR032436">
    <property type="entry name" value="URB1_C"/>
</dbReference>
<dbReference type="STRING" id="205917.A0A4Y9Y9Q0"/>
<dbReference type="InterPro" id="IPR021714">
    <property type="entry name" value="URB1_N"/>
</dbReference>
<proteinExistence type="predicted"/>
<dbReference type="GO" id="GO:0000463">
    <property type="term" value="P:maturation of LSU-rRNA from tricistronic rRNA transcript (SSU-rRNA, 5.8S rRNA, LSU-rRNA)"/>
    <property type="evidence" value="ECO:0007669"/>
    <property type="project" value="TreeGrafter"/>
</dbReference>
<evidence type="ECO:0000259" key="3">
    <source>
        <dbReference type="Pfam" id="PF16201"/>
    </source>
</evidence>
<dbReference type="InterPro" id="IPR059018">
    <property type="entry name" value="HEAT_URB1"/>
</dbReference>
<dbReference type="InterPro" id="IPR039844">
    <property type="entry name" value="URB1"/>
</dbReference>
<evidence type="ECO:0000259" key="2">
    <source>
        <dbReference type="Pfam" id="PF11707"/>
    </source>
</evidence>
<feature type="domain" description="URB1 C-terminal" evidence="3">
    <location>
        <begin position="1641"/>
        <end position="1836"/>
    </location>
</feature>
<protein>
    <recommendedName>
        <fullName evidence="7">Nucleolar pre-ribosomal-associated protein 1 C-terminal domain-containing protein</fullName>
    </recommendedName>
</protein>
<dbReference type="PANTHER" id="PTHR13500:SF0">
    <property type="entry name" value="NUCLEOLAR PRE-RIBOSOMAL-ASSOCIATED PROTEIN 1"/>
    <property type="match status" value="1"/>
</dbReference>
<keyword evidence="6" id="KW-1185">Reference proteome</keyword>
<reference evidence="5 6" key="1">
    <citation type="submission" date="2019-02" db="EMBL/GenBank/DDBJ databases">
        <title>Genome sequencing of the rare red list fungi Dentipellis fragilis.</title>
        <authorList>
            <person name="Buettner E."/>
            <person name="Kellner H."/>
        </authorList>
    </citation>
    <scope>NUCLEOTIDE SEQUENCE [LARGE SCALE GENOMIC DNA]</scope>
    <source>
        <strain evidence="5 6">DSM 105465</strain>
    </source>
</reference>
<dbReference type="Pfam" id="PF11707">
    <property type="entry name" value="Npa1"/>
    <property type="match status" value="1"/>
</dbReference>
<dbReference type="GO" id="GO:0000466">
    <property type="term" value="P:maturation of 5.8S rRNA from tricistronic rRNA transcript (SSU-rRNA, 5.8S rRNA, LSU-rRNA)"/>
    <property type="evidence" value="ECO:0007669"/>
    <property type="project" value="TreeGrafter"/>
</dbReference>
<dbReference type="GO" id="GO:0005730">
    <property type="term" value="C:nucleolus"/>
    <property type="evidence" value="ECO:0007669"/>
    <property type="project" value="TreeGrafter"/>
</dbReference>
<evidence type="ECO:0000313" key="6">
    <source>
        <dbReference type="Proteomes" id="UP000298327"/>
    </source>
</evidence>
<feature type="region of interest" description="Disordered" evidence="1">
    <location>
        <begin position="1"/>
        <end position="45"/>
    </location>
</feature>
<gene>
    <name evidence="5" type="ORF">EVG20_g7846</name>
</gene>
<evidence type="ECO:0000313" key="5">
    <source>
        <dbReference type="EMBL" id="TFY59296.1"/>
    </source>
</evidence>
<dbReference type="PANTHER" id="PTHR13500">
    <property type="entry name" value="NUCLEOLAR PRERIBOSOMAL-ASSOCIATED PROTEIN 1"/>
    <property type="match status" value="1"/>
</dbReference>
<dbReference type="EMBL" id="SEOQ01000628">
    <property type="protein sequence ID" value="TFY59296.1"/>
    <property type="molecule type" value="Genomic_DNA"/>
</dbReference>
<feature type="domain" description="URB1 central HEAT repeat" evidence="4">
    <location>
        <begin position="656"/>
        <end position="820"/>
    </location>
</feature>
<feature type="compositionally biased region" description="Basic and acidic residues" evidence="1">
    <location>
        <begin position="10"/>
        <end position="20"/>
    </location>
</feature>
<dbReference type="Pfam" id="PF16201">
    <property type="entry name" value="NopRA1"/>
    <property type="match status" value="1"/>
</dbReference>
<evidence type="ECO:0000259" key="4">
    <source>
        <dbReference type="Pfam" id="PF26140"/>
    </source>
</evidence>